<sequence length="53" mass="6006">LVAHAQWGLARVLEEEGRTAEALPLAEAALQIEERLRSKDLEEARQLVARLRE</sequence>
<gene>
    <name evidence="1" type="ORF">S01H1_50025</name>
</gene>
<protein>
    <recommendedName>
        <fullName evidence="2">MalT-like TPR region domain-containing protein</fullName>
    </recommendedName>
</protein>
<comment type="caution">
    <text evidence="1">The sequence shown here is derived from an EMBL/GenBank/DDBJ whole genome shotgun (WGS) entry which is preliminary data.</text>
</comment>
<evidence type="ECO:0008006" key="2">
    <source>
        <dbReference type="Google" id="ProtNLM"/>
    </source>
</evidence>
<dbReference type="EMBL" id="BARS01032214">
    <property type="protein sequence ID" value="GAG26627.1"/>
    <property type="molecule type" value="Genomic_DNA"/>
</dbReference>
<dbReference type="AlphaFoldDB" id="X0WTU5"/>
<accession>X0WTU5</accession>
<proteinExistence type="predicted"/>
<evidence type="ECO:0000313" key="1">
    <source>
        <dbReference type="EMBL" id="GAG26627.1"/>
    </source>
</evidence>
<name>X0WTU5_9ZZZZ</name>
<organism evidence="1">
    <name type="scientific">marine sediment metagenome</name>
    <dbReference type="NCBI Taxonomy" id="412755"/>
    <lineage>
        <taxon>unclassified sequences</taxon>
        <taxon>metagenomes</taxon>
        <taxon>ecological metagenomes</taxon>
    </lineage>
</organism>
<feature type="non-terminal residue" evidence="1">
    <location>
        <position position="1"/>
    </location>
</feature>
<reference evidence="1" key="1">
    <citation type="journal article" date="2014" name="Front. Microbiol.">
        <title>High frequency of phylogenetically diverse reductive dehalogenase-homologous genes in deep subseafloor sedimentary metagenomes.</title>
        <authorList>
            <person name="Kawai M."/>
            <person name="Futagami T."/>
            <person name="Toyoda A."/>
            <person name="Takaki Y."/>
            <person name="Nishi S."/>
            <person name="Hori S."/>
            <person name="Arai W."/>
            <person name="Tsubouchi T."/>
            <person name="Morono Y."/>
            <person name="Uchiyama I."/>
            <person name="Ito T."/>
            <person name="Fujiyama A."/>
            <person name="Inagaki F."/>
            <person name="Takami H."/>
        </authorList>
    </citation>
    <scope>NUCLEOTIDE SEQUENCE</scope>
    <source>
        <strain evidence="1">Expedition CK06-06</strain>
    </source>
</reference>